<proteinExistence type="predicted"/>
<evidence type="ECO:0000256" key="1">
    <source>
        <dbReference type="SAM" id="SignalP"/>
    </source>
</evidence>
<dbReference type="Proteomes" id="UP000782312">
    <property type="component" value="Unassembled WGS sequence"/>
</dbReference>
<dbReference type="AlphaFoldDB" id="A0A932HXS9"/>
<dbReference type="Gene3D" id="3.40.50.1820">
    <property type="entry name" value="alpha/beta hydrolase"/>
    <property type="match status" value="1"/>
</dbReference>
<evidence type="ECO:0000259" key="2">
    <source>
        <dbReference type="Pfam" id="PF02129"/>
    </source>
</evidence>
<comment type="caution">
    <text evidence="3">The sequence shown here is derived from an EMBL/GenBank/DDBJ whole genome shotgun (WGS) entry which is preliminary data.</text>
</comment>
<name>A0A932HXS9_UNCTE</name>
<dbReference type="GO" id="GO:0016787">
    <property type="term" value="F:hydrolase activity"/>
    <property type="evidence" value="ECO:0007669"/>
    <property type="project" value="InterPro"/>
</dbReference>
<feature type="chain" id="PRO_5037666145" description="Xaa-Pro dipeptidyl-peptidase-like domain-containing protein" evidence="1">
    <location>
        <begin position="21"/>
        <end position="286"/>
    </location>
</feature>
<keyword evidence="1" id="KW-0732">Signal</keyword>
<reference evidence="3" key="1">
    <citation type="submission" date="2020-07" db="EMBL/GenBank/DDBJ databases">
        <title>Huge and variable diversity of episymbiotic CPR bacteria and DPANN archaea in groundwater ecosystems.</title>
        <authorList>
            <person name="He C.Y."/>
            <person name="Keren R."/>
            <person name="Whittaker M."/>
            <person name="Farag I.F."/>
            <person name="Doudna J."/>
            <person name="Cate J.H.D."/>
            <person name="Banfield J.F."/>
        </authorList>
    </citation>
    <scope>NUCLEOTIDE SEQUENCE</scope>
    <source>
        <strain evidence="3">NC_groundwater_763_Ag_S-0.2um_68_21</strain>
    </source>
</reference>
<feature type="domain" description="Xaa-Pro dipeptidyl-peptidase-like" evidence="2">
    <location>
        <begin position="45"/>
        <end position="173"/>
    </location>
</feature>
<dbReference type="InterPro" id="IPR050261">
    <property type="entry name" value="FrsA_esterase"/>
</dbReference>
<dbReference type="InterPro" id="IPR029058">
    <property type="entry name" value="AB_hydrolase_fold"/>
</dbReference>
<evidence type="ECO:0000313" key="4">
    <source>
        <dbReference type="Proteomes" id="UP000782312"/>
    </source>
</evidence>
<dbReference type="InterPro" id="IPR000383">
    <property type="entry name" value="Xaa-Pro-like_dom"/>
</dbReference>
<dbReference type="Pfam" id="PF02129">
    <property type="entry name" value="Peptidase_S15"/>
    <property type="match status" value="1"/>
</dbReference>
<evidence type="ECO:0000313" key="3">
    <source>
        <dbReference type="EMBL" id="MBI3126137.1"/>
    </source>
</evidence>
<dbReference type="PROSITE" id="PS51257">
    <property type="entry name" value="PROKAR_LIPOPROTEIN"/>
    <property type="match status" value="1"/>
</dbReference>
<dbReference type="EMBL" id="JACPUR010000001">
    <property type="protein sequence ID" value="MBI3126137.1"/>
    <property type="molecule type" value="Genomic_DNA"/>
</dbReference>
<feature type="signal peptide" evidence="1">
    <location>
        <begin position="1"/>
        <end position="20"/>
    </location>
</feature>
<dbReference type="SUPFAM" id="SSF53474">
    <property type="entry name" value="alpha/beta-Hydrolases"/>
    <property type="match status" value="1"/>
</dbReference>
<gene>
    <name evidence="3" type="ORF">HYZ11_00860</name>
</gene>
<sequence length="286" mass="31157">MTRRFLRRTLPALAALGLLAAGCRGGYETETLRGEGVREWFLEADGARIEALAVWPAQAEGSLPALLLVHGDRGSAQSHRRDMFQLARQGFYGMSVSLPGFGQSTGPEDLGGPRSVKAILLAVDYLSKQSQVRPGGIAAFGEGLGAAPLMAAAAEDARVRAVAVEEPIYDLAEALPRLPEAQQRRLLRALDGPPGTRPAEYRRRSAREWAPKLQSPLLVIHDPQGRVTPLPQAEALVRAVREGGRAAQLQPARKQSIEFRSASLERWVVPFVRTHLPPEKPLRRVP</sequence>
<dbReference type="PANTHER" id="PTHR22946">
    <property type="entry name" value="DIENELACTONE HYDROLASE DOMAIN-CONTAINING PROTEIN-RELATED"/>
    <property type="match status" value="1"/>
</dbReference>
<accession>A0A932HXS9</accession>
<organism evidence="3 4">
    <name type="scientific">Tectimicrobiota bacterium</name>
    <dbReference type="NCBI Taxonomy" id="2528274"/>
    <lineage>
        <taxon>Bacteria</taxon>
        <taxon>Pseudomonadati</taxon>
        <taxon>Nitrospinota/Tectimicrobiota group</taxon>
        <taxon>Candidatus Tectimicrobiota</taxon>
    </lineage>
</organism>
<protein>
    <recommendedName>
        <fullName evidence="2">Xaa-Pro dipeptidyl-peptidase-like domain-containing protein</fullName>
    </recommendedName>
</protein>